<dbReference type="PANTHER" id="PTHR12526:SF630">
    <property type="entry name" value="GLYCOSYLTRANSFERASE"/>
    <property type="match status" value="1"/>
</dbReference>
<dbReference type="RefSeq" id="WP_096331805.1">
    <property type="nucleotide sequence ID" value="NZ_FOMX01000038.1"/>
</dbReference>
<dbReference type="CDD" id="cd04950">
    <property type="entry name" value="GT4_TuaH-like"/>
    <property type="match status" value="1"/>
</dbReference>
<dbReference type="OrthoDB" id="9816564at2"/>
<dbReference type="Gene3D" id="3.40.50.11010">
    <property type="match status" value="1"/>
</dbReference>
<protein>
    <submittedName>
        <fullName evidence="1">Glycosyl transferases group 1</fullName>
    </submittedName>
</protein>
<evidence type="ECO:0000313" key="1">
    <source>
        <dbReference type="EMBL" id="SFF24466.1"/>
    </source>
</evidence>
<dbReference type="SUPFAM" id="SSF53756">
    <property type="entry name" value="UDP-Glycosyltransferase/glycogen phosphorylase"/>
    <property type="match status" value="1"/>
</dbReference>
<evidence type="ECO:0000313" key="2">
    <source>
        <dbReference type="Proteomes" id="UP000199400"/>
    </source>
</evidence>
<organism evidence="1 2">
    <name type="scientific">Nannocystis exedens</name>
    <dbReference type="NCBI Taxonomy" id="54"/>
    <lineage>
        <taxon>Bacteria</taxon>
        <taxon>Pseudomonadati</taxon>
        <taxon>Myxococcota</taxon>
        <taxon>Polyangia</taxon>
        <taxon>Nannocystales</taxon>
        <taxon>Nannocystaceae</taxon>
        <taxon>Nannocystis</taxon>
    </lineage>
</organism>
<gene>
    <name evidence="1" type="ORF">SAMN02745121_07691</name>
</gene>
<dbReference type="PANTHER" id="PTHR12526">
    <property type="entry name" value="GLYCOSYLTRANSFERASE"/>
    <property type="match status" value="1"/>
</dbReference>
<sequence length="402" mass="44942">MSALEHDRTAPRRAVDPPRALADFDLVCLSHLRWDFVYQRPQHLLSRCARARRVFFVEEPVRGDALPRLECSRRDCGVTVVVPHLPPDLDEDETEMVLRCLVDDLIGSQRLGNYVLWYYTPMALGFTRHLQPAATVYDCMDELSGFWGAPRALGERERDLLRSADLVFTGGRSLYEAKRALRPSAHLFPSSIDAPHFRQARAVQPEPCDQAELGRPRLGYFGVIDERLDLELLAAAAELRPGFTFVMVGPVAKIDRAALPHRPNIHYLGQKPYAELPAYIAGWDVALMPFARNDSTRFISPTKTPEYLASGRPVVSTSIRDVVEPYGREGLVAIADTPAEFVAAVDRALEQSRRAEWLQRVDAFLARGSWDHTWAQMESLIAAAVRANRAGGISKVGPCSTT</sequence>
<reference evidence="2" key="1">
    <citation type="submission" date="2016-10" db="EMBL/GenBank/DDBJ databases">
        <authorList>
            <person name="Varghese N."/>
            <person name="Submissions S."/>
        </authorList>
    </citation>
    <scope>NUCLEOTIDE SEQUENCE [LARGE SCALE GENOMIC DNA]</scope>
    <source>
        <strain evidence="2">ATCC 25963</strain>
    </source>
</reference>
<dbReference type="AlphaFoldDB" id="A0A1I2H6Q7"/>
<name>A0A1I2H6Q7_9BACT</name>
<dbReference type="Pfam" id="PF13692">
    <property type="entry name" value="Glyco_trans_1_4"/>
    <property type="match status" value="1"/>
</dbReference>
<dbReference type="EMBL" id="FOMX01000038">
    <property type="protein sequence ID" value="SFF24466.1"/>
    <property type="molecule type" value="Genomic_DNA"/>
</dbReference>
<keyword evidence="2" id="KW-1185">Reference proteome</keyword>
<dbReference type="Proteomes" id="UP000199400">
    <property type="component" value="Unassembled WGS sequence"/>
</dbReference>
<keyword evidence="1" id="KW-0808">Transferase</keyword>
<dbReference type="STRING" id="54.SAMN02745121_07691"/>
<accession>A0A1I2H6Q7</accession>
<dbReference type="GO" id="GO:0016740">
    <property type="term" value="F:transferase activity"/>
    <property type="evidence" value="ECO:0007669"/>
    <property type="project" value="UniProtKB-KW"/>
</dbReference>
<dbReference type="Gene3D" id="3.40.50.2000">
    <property type="entry name" value="Glycogen Phosphorylase B"/>
    <property type="match status" value="1"/>
</dbReference>
<proteinExistence type="predicted"/>